<evidence type="ECO:0000256" key="11">
    <source>
        <dbReference type="SAM" id="Phobius"/>
    </source>
</evidence>
<dbReference type="Pfam" id="PF00230">
    <property type="entry name" value="MIP"/>
    <property type="match status" value="1"/>
</dbReference>
<evidence type="ECO:0000313" key="12">
    <source>
        <dbReference type="EMBL" id="CBY33709.1"/>
    </source>
</evidence>
<evidence type="ECO:0000256" key="5">
    <source>
        <dbReference type="ARBA" id="ARBA00022989"/>
    </source>
</evidence>
<dbReference type="GO" id="GO:0015254">
    <property type="term" value="F:glycerol channel activity"/>
    <property type="evidence" value="ECO:0007669"/>
    <property type="project" value="TreeGrafter"/>
</dbReference>
<keyword evidence="5 11" id="KW-1133">Transmembrane helix</keyword>
<evidence type="ECO:0000256" key="2">
    <source>
        <dbReference type="ARBA" id="ARBA00006175"/>
    </source>
</evidence>
<comment type="subcellular location">
    <subcellularLocation>
        <location evidence="1">Membrane</location>
        <topology evidence="1">Multi-pass membrane protein</topology>
    </subcellularLocation>
</comment>
<comment type="catalytic activity">
    <reaction evidence="8">
        <text>H2O(in) = H2O(out)</text>
        <dbReference type="Rhea" id="RHEA:29667"/>
        <dbReference type="ChEBI" id="CHEBI:15377"/>
    </reaction>
</comment>
<keyword evidence="4 10" id="KW-0812">Transmembrane</keyword>
<evidence type="ECO:0000256" key="3">
    <source>
        <dbReference type="ARBA" id="ARBA00022448"/>
    </source>
</evidence>
<evidence type="ECO:0000256" key="4">
    <source>
        <dbReference type="ARBA" id="ARBA00022692"/>
    </source>
</evidence>
<dbReference type="PRINTS" id="PR00783">
    <property type="entry name" value="MINTRINSICP"/>
</dbReference>
<feature type="transmembrane region" description="Helical" evidence="11">
    <location>
        <begin position="64"/>
        <end position="85"/>
    </location>
</feature>
<evidence type="ECO:0000256" key="1">
    <source>
        <dbReference type="ARBA" id="ARBA00004141"/>
    </source>
</evidence>
<comment type="catalytic activity">
    <reaction evidence="7">
        <text>urea(in) = urea(out)</text>
        <dbReference type="Rhea" id="RHEA:32799"/>
        <dbReference type="ChEBI" id="CHEBI:16199"/>
    </reaction>
</comment>
<dbReference type="GO" id="GO:0015250">
    <property type="term" value="F:water channel activity"/>
    <property type="evidence" value="ECO:0007669"/>
    <property type="project" value="TreeGrafter"/>
</dbReference>
<feature type="transmembrane region" description="Helical" evidence="11">
    <location>
        <begin position="97"/>
        <end position="122"/>
    </location>
</feature>
<comment type="catalytic activity">
    <reaction evidence="9">
        <text>glycerol(in) = glycerol(out)</text>
        <dbReference type="Rhea" id="RHEA:29675"/>
        <dbReference type="ChEBI" id="CHEBI:17754"/>
    </reaction>
</comment>
<feature type="transmembrane region" description="Helical" evidence="11">
    <location>
        <begin position="238"/>
        <end position="261"/>
    </location>
</feature>
<dbReference type="PROSITE" id="PS00221">
    <property type="entry name" value="MIP"/>
    <property type="match status" value="1"/>
</dbReference>
<dbReference type="Proteomes" id="UP000011014">
    <property type="component" value="Unassembled WGS sequence"/>
</dbReference>
<dbReference type="PANTHER" id="PTHR43829:SF9">
    <property type="entry name" value="AQUAPORIN-9"/>
    <property type="match status" value="1"/>
</dbReference>
<evidence type="ECO:0000256" key="7">
    <source>
        <dbReference type="ARBA" id="ARBA00033993"/>
    </source>
</evidence>
<proteinExistence type="inferred from homology"/>
<dbReference type="InterPro" id="IPR022357">
    <property type="entry name" value="MIP_CS"/>
</dbReference>
<dbReference type="Gene3D" id="1.20.1080.10">
    <property type="entry name" value="Glycerol uptake facilitator protein"/>
    <property type="match status" value="1"/>
</dbReference>
<dbReference type="AlphaFoldDB" id="E4YDV9"/>
<dbReference type="SUPFAM" id="SSF81338">
    <property type="entry name" value="Aquaporin-like"/>
    <property type="match status" value="1"/>
</dbReference>
<feature type="transmembrane region" description="Helical" evidence="11">
    <location>
        <begin position="21"/>
        <end position="44"/>
    </location>
</feature>
<dbReference type="InterPro" id="IPR023271">
    <property type="entry name" value="Aquaporin-like"/>
</dbReference>
<dbReference type="InterPro" id="IPR000425">
    <property type="entry name" value="MIP"/>
</dbReference>
<accession>E4YDV9</accession>
<protein>
    <recommendedName>
        <fullName evidence="13">Aquaporin</fullName>
    </recommendedName>
</protein>
<evidence type="ECO:0000256" key="8">
    <source>
        <dbReference type="ARBA" id="ARBA00034651"/>
    </source>
</evidence>
<gene>
    <name evidence="12" type="ORF">GSOID_T00021650001</name>
</gene>
<organism evidence="12">
    <name type="scientific">Oikopleura dioica</name>
    <name type="common">Tunicate</name>
    <dbReference type="NCBI Taxonomy" id="34765"/>
    <lineage>
        <taxon>Eukaryota</taxon>
        <taxon>Metazoa</taxon>
        <taxon>Chordata</taxon>
        <taxon>Tunicata</taxon>
        <taxon>Appendicularia</taxon>
        <taxon>Copelata</taxon>
        <taxon>Oikopleuridae</taxon>
        <taxon>Oikopleura</taxon>
    </lineage>
</organism>
<evidence type="ECO:0000256" key="6">
    <source>
        <dbReference type="ARBA" id="ARBA00023136"/>
    </source>
</evidence>
<dbReference type="GO" id="GO:0016323">
    <property type="term" value="C:basolateral plasma membrane"/>
    <property type="evidence" value="ECO:0007669"/>
    <property type="project" value="TreeGrafter"/>
</dbReference>
<evidence type="ECO:0000256" key="10">
    <source>
        <dbReference type="RuleBase" id="RU000477"/>
    </source>
</evidence>
<dbReference type="EMBL" id="FN654441">
    <property type="protein sequence ID" value="CBY33709.1"/>
    <property type="molecule type" value="Genomic_DNA"/>
</dbReference>
<keyword evidence="3 10" id="KW-0813">Transport</keyword>
<evidence type="ECO:0000256" key="9">
    <source>
        <dbReference type="ARBA" id="ARBA00049405"/>
    </source>
</evidence>
<sequence>MAIEELARKFLKIRRKRVRQFLSELFGSFLLAVIGIAGSHQGIYGETSSVHGALCGGLGVAVGIYSSLGGSGGHVNPAVTIYAVLAGRLGNGVKENLCGFLVYVSAQIVGMFLGAAVVYGVFDGQSYDYLSNGNLICLYATCPTEKFHLSTGEMFFDQIVGTLILLIFIEANNDDKNLKPNPMSQLSTGLCATGVGLAFGNHGGGAINPARDFGPRLFASMAFGAEAFTGEEGFNSEYFFWIPLLAPMIGGALGGCSYLLFIKAHLEEREKNEKDELDIEEEFGL</sequence>
<dbReference type="InterPro" id="IPR050363">
    <property type="entry name" value="MIP/Aquaporin"/>
</dbReference>
<comment type="similarity">
    <text evidence="2 10">Belongs to the MIP/aquaporin (TC 1.A.8) family.</text>
</comment>
<dbReference type="PANTHER" id="PTHR43829">
    <property type="entry name" value="AQUAPORIN OR AQUAGLYCEROPORIN RELATED"/>
    <property type="match status" value="1"/>
</dbReference>
<keyword evidence="6 11" id="KW-0472">Membrane</keyword>
<reference evidence="12" key="1">
    <citation type="journal article" date="2010" name="Science">
        <title>Plasticity of animal genome architecture unmasked by rapid evolution of a pelagic tunicate.</title>
        <authorList>
            <person name="Denoeud F."/>
            <person name="Henriet S."/>
            <person name="Mungpakdee S."/>
            <person name="Aury J.M."/>
            <person name="Da Silva C."/>
            <person name="Brinkmann H."/>
            <person name="Mikhaleva J."/>
            <person name="Olsen L.C."/>
            <person name="Jubin C."/>
            <person name="Canestro C."/>
            <person name="Bouquet J.M."/>
            <person name="Danks G."/>
            <person name="Poulain J."/>
            <person name="Campsteijn C."/>
            <person name="Adamski M."/>
            <person name="Cross I."/>
            <person name="Yadetie F."/>
            <person name="Muffato M."/>
            <person name="Louis A."/>
            <person name="Butcher S."/>
            <person name="Tsagkogeorga G."/>
            <person name="Konrad A."/>
            <person name="Singh S."/>
            <person name="Jensen M.F."/>
            <person name="Cong E.H."/>
            <person name="Eikeseth-Otteraa H."/>
            <person name="Noel B."/>
            <person name="Anthouard V."/>
            <person name="Porcel B.M."/>
            <person name="Kachouri-Lafond R."/>
            <person name="Nishino A."/>
            <person name="Ugolini M."/>
            <person name="Chourrout P."/>
            <person name="Nishida H."/>
            <person name="Aasland R."/>
            <person name="Huzurbazar S."/>
            <person name="Westhof E."/>
            <person name="Delsuc F."/>
            <person name="Lehrach H."/>
            <person name="Reinhardt R."/>
            <person name="Weissenbach J."/>
            <person name="Roy S.W."/>
            <person name="Artiguenave F."/>
            <person name="Postlethwait J.H."/>
            <person name="Manak J.R."/>
            <person name="Thompson E.M."/>
            <person name="Jaillon O."/>
            <person name="Du Pasquier L."/>
            <person name="Boudinot P."/>
            <person name="Liberles D.A."/>
            <person name="Volff J.N."/>
            <person name="Philippe H."/>
            <person name="Lenhard B."/>
            <person name="Roest Crollius H."/>
            <person name="Wincker P."/>
            <person name="Chourrout D."/>
        </authorList>
    </citation>
    <scope>NUCLEOTIDE SEQUENCE [LARGE SCALE GENOMIC DNA]</scope>
</reference>
<evidence type="ECO:0008006" key="13">
    <source>
        <dbReference type="Google" id="ProtNLM"/>
    </source>
</evidence>
<name>E4YDV9_OIKDI</name>